<evidence type="ECO:0000313" key="2">
    <source>
        <dbReference type="Proteomes" id="UP000694232"/>
    </source>
</evidence>
<gene>
    <name evidence="1" type="ORF">KNV97_07520</name>
</gene>
<dbReference type="EMBL" id="CP076643">
    <property type="protein sequence ID" value="QXO18130.1"/>
    <property type="molecule type" value="Genomic_DNA"/>
</dbReference>
<name>A0A975UAF6_9VIBR</name>
<sequence>MDLEQLTHWVATTPSLFESAPPIAGTPPFRKPASQKWAEYQGNRRLGFLYQHLCLQLFSATPRYHSVSDEIQLNQHGRTLGSIDFIVKNSKTEQYEHWEVAVKFYLLQNGLWYGPNAQDRLDLKLAHMLNHQLPMSTNDAFIKTYPLWANAQPNLLMQGRLYVNPFEPETVPEDCLGFRLNQSQVSGYWCYDHQFAQIEEPLYLLDKSQWLTGRSADTERFHGDADGFVHCQSESGQFWFVVPRDWPHNIGA</sequence>
<dbReference type="Pfam" id="PF08907">
    <property type="entry name" value="DUF1853"/>
    <property type="match status" value="1"/>
</dbReference>
<proteinExistence type="predicted"/>
<keyword evidence="2" id="KW-1185">Reference proteome</keyword>
<dbReference type="InterPro" id="IPR015003">
    <property type="entry name" value="DUF1853"/>
</dbReference>
<dbReference type="Proteomes" id="UP000694232">
    <property type="component" value="Chromosome 1"/>
</dbReference>
<dbReference type="RefSeq" id="WP_218562830.1">
    <property type="nucleotide sequence ID" value="NZ_CP076643.1"/>
</dbReference>
<dbReference type="AlphaFoldDB" id="A0A975UAF6"/>
<evidence type="ECO:0000313" key="1">
    <source>
        <dbReference type="EMBL" id="QXO18130.1"/>
    </source>
</evidence>
<protein>
    <submittedName>
        <fullName evidence="1">DUF1853 family protein</fullName>
    </submittedName>
</protein>
<organism evidence="1 2">
    <name type="scientific">Vibrio ostreae</name>
    <dbReference type="NCBI Taxonomy" id="2841925"/>
    <lineage>
        <taxon>Bacteria</taxon>
        <taxon>Pseudomonadati</taxon>
        <taxon>Pseudomonadota</taxon>
        <taxon>Gammaproteobacteria</taxon>
        <taxon>Vibrionales</taxon>
        <taxon>Vibrionaceae</taxon>
        <taxon>Vibrio</taxon>
    </lineage>
</organism>
<reference evidence="1" key="1">
    <citation type="submission" date="2021-06" db="EMBL/GenBank/DDBJ databases">
        <title>Vibrio nov. sp., novel gut bacterium isolated from Yellow Sea oyster.</title>
        <authorList>
            <person name="Muhammad N."/>
            <person name="Nguyen T.H."/>
            <person name="Lee Y.-J."/>
            <person name="Ko J."/>
            <person name="Kim S.-G."/>
        </authorList>
    </citation>
    <scope>NUCLEOTIDE SEQUENCE</scope>
    <source>
        <strain evidence="1">OG9-811</strain>
    </source>
</reference>
<dbReference type="KEGG" id="vos:KNV97_07520"/>
<accession>A0A975UAF6</accession>